<feature type="compositionally biased region" description="Polar residues" evidence="1">
    <location>
        <begin position="768"/>
        <end position="780"/>
    </location>
</feature>
<keyword evidence="3" id="KW-1185">Reference proteome</keyword>
<dbReference type="Proteomes" id="UP000422822">
    <property type="component" value="Chromosome"/>
</dbReference>
<name>A0AAE6UIB3_EHRRU</name>
<feature type="region of interest" description="Disordered" evidence="1">
    <location>
        <begin position="330"/>
        <end position="423"/>
    </location>
</feature>
<evidence type="ECO:0000256" key="1">
    <source>
        <dbReference type="SAM" id="MobiDB-lite"/>
    </source>
</evidence>
<feature type="region of interest" description="Disordered" evidence="1">
    <location>
        <begin position="762"/>
        <end position="794"/>
    </location>
</feature>
<accession>A0AAE6UIB3</accession>
<dbReference type="RefSeq" id="WP_158406390.1">
    <property type="nucleotide sequence ID" value="NZ_CP033455.1"/>
</dbReference>
<evidence type="ECO:0000313" key="2">
    <source>
        <dbReference type="EMBL" id="QGR03220.1"/>
    </source>
</evidence>
<evidence type="ECO:0000313" key="3">
    <source>
        <dbReference type="Proteomes" id="UP000422822"/>
    </source>
</evidence>
<protein>
    <submittedName>
        <fullName evidence="2">Uncharacterized protein</fullName>
    </submittedName>
</protein>
<sequence>MTTNTKKNFSSFIIALQESYTDNFHHRPKNKFLQQLQYIASSLTNLMYLQFHAESRWIDYPAPLIQTLDAFDNLKILSLTNITTPMLPTYTKTEITLRKNAATNHNTEYLFLNNYLLTTIQYFPRLKFPQISPHPFTANILYNKTQAITLHKYFHSNAITLNTLALSNTTIVNNSAVAVYTCKNKRNKITYDLRNVKVKKDGITNKTHHIEIKTYHNITIEDIPSNNTVIYQFIHSFHFSNYSNITLILLNTPQKLETIKQMIHNIPDYTLINVELHTTTSSPTNKKEHNDHTYHIPVLLTTSKSHTIKPSDTGFPNTNIDTKQTHVNTETQALPSTSSKSLRSNLNITSPPITNIKQSHSNMKTPDNKNSQDSPKSSTTLKPHMISPSSTNPINTHTNTQHQTSEFPNTSKTSHSNFNTTSSPMVDVQASYDEHSYGSSEFPNTPKTPGSSFNITSSPMVDVQALYDEHSYGSSQFLNTPKTPGSSFNITSSPMVDVQALYDEHSYGSPQFPNTPKTPVSNFNITNLLTGDPPIDQLEEDSIIEFYINEIKQNRQIDISLLENYTLKNAHTTHLPVYTETNSCQYESPSSISSDISISSHTMQEYTSTTRIITQGIKPSQVNRTQNNTTNNQKIEKPRVSTISTTLSNIRRTSMLNVIDTTTDQHSPSLTVTTQKNLLSTNNINSKTIQSHTANQPIDPLAEKTTQGSSPNLTSTINTVHTQQTINQLTCIDINSLSIEKLIEMYLDEDYYYQKTDFPEKEEHEPININTVNSPSTSSAHSEKSHKDLPLSPYTTYPIDRSKNATLSTTIHNTNIVHSNTTHTTEEHSSSPSYKIKVSHRKPYKPYNKTTQQSSSR</sequence>
<feature type="compositionally biased region" description="Polar residues" evidence="1">
    <location>
        <begin position="848"/>
        <end position="857"/>
    </location>
</feature>
<gene>
    <name evidence="2" type="ORF">EDL80_01215</name>
</gene>
<proteinExistence type="predicted"/>
<feature type="region of interest" description="Disordered" evidence="1">
    <location>
        <begin position="816"/>
        <end position="857"/>
    </location>
</feature>
<dbReference type="AlphaFoldDB" id="A0AAE6UIB3"/>
<organism evidence="2 3">
    <name type="scientific">Ehrlichia ruminantium</name>
    <name type="common">heartwater rickettsia</name>
    <name type="synonym">Cowdria ruminantium</name>
    <dbReference type="NCBI Taxonomy" id="779"/>
    <lineage>
        <taxon>Bacteria</taxon>
        <taxon>Pseudomonadati</taxon>
        <taxon>Pseudomonadota</taxon>
        <taxon>Alphaproteobacteria</taxon>
        <taxon>Rickettsiales</taxon>
        <taxon>Anaplasmataceae</taxon>
        <taxon>Ehrlichia</taxon>
    </lineage>
</organism>
<dbReference type="EMBL" id="CP033455">
    <property type="protein sequence ID" value="QGR03220.1"/>
    <property type="molecule type" value="Genomic_DNA"/>
</dbReference>
<reference evidence="2 3" key="1">
    <citation type="submission" date="2018-10" db="EMBL/GenBank/DDBJ databases">
        <title>Propagation and draft genome sequences of three atypical Erhlichia ruminantium isolates.</title>
        <authorList>
            <person name="Liebenberg J."/>
            <person name="Steyn H."/>
            <person name="Josemans A."/>
            <person name="Zweygarth E."/>
        </authorList>
    </citation>
    <scope>NUCLEOTIDE SEQUENCE [LARGE SCALE GENOMIC DNA]</scope>
    <source>
        <strain evidence="2 3">Omatjenne</strain>
    </source>
</reference>